<keyword evidence="3" id="KW-1185">Reference proteome</keyword>
<evidence type="ECO:0000256" key="1">
    <source>
        <dbReference type="SAM" id="MobiDB-lite"/>
    </source>
</evidence>
<dbReference type="Proteomes" id="UP001203852">
    <property type="component" value="Unassembled WGS sequence"/>
</dbReference>
<reference evidence="2" key="1">
    <citation type="journal article" date="2022" name="bioRxiv">
        <title>Deciphering the potential niche of two novel black yeast fungi from a biological soil crust based on their genomes, phenotypes, and melanin regulation.</title>
        <authorList>
            <consortium name="DOE Joint Genome Institute"/>
            <person name="Carr E.C."/>
            <person name="Barton Q."/>
            <person name="Grambo S."/>
            <person name="Sullivan M."/>
            <person name="Renfro C.M."/>
            <person name="Kuo A."/>
            <person name="Pangilinan J."/>
            <person name="Lipzen A."/>
            <person name="Keymanesh K."/>
            <person name="Savage E."/>
            <person name="Barry K."/>
            <person name="Grigoriev I.V."/>
            <person name="Riekhof W.R."/>
            <person name="Harris S.S."/>
        </authorList>
    </citation>
    <scope>NUCLEOTIDE SEQUENCE</scope>
    <source>
        <strain evidence="2">JF 03-4F</strain>
    </source>
</reference>
<gene>
    <name evidence="2" type="ORF">EDD36DRAFT_225536</name>
</gene>
<dbReference type="AlphaFoldDB" id="A0AAN6DY64"/>
<evidence type="ECO:0000313" key="2">
    <source>
        <dbReference type="EMBL" id="KAI1614386.1"/>
    </source>
</evidence>
<evidence type="ECO:0000313" key="3">
    <source>
        <dbReference type="Proteomes" id="UP001203852"/>
    </source>
</evidence>
<protein>
    <submittedName>
        <fullName evidence="2">Uncharacterized protein</fullName>
    </submittedName>
</protein>
<name>A0AAN6DY64_9EURO</name>
<comment type="caution">
    <text evidence="2">The sequence shown here is derived from an EMBL/GenBank/DDBJ whole genome shotgun (WGS) entry which is preliminary data.</text>
</comment>
<proteinExistence type="predicted"/>
<dbReference type="EMBL" id="MU404353">
    <property type="protein sequence ID" value="KAI1614386.1"/>
    <property type="molecule type" value="Genomic_DNA"/>
</dbReference>
<sequence length="456" mass="51686">MRLFLSSLHFPNMLAGAAHGIKPTKVEMRHQTSQLTSALPLTDCWIMQVGSINPDMDKLVQYTIKRTREHPCGLHNVPRSEYATEPLFARCSLRSLSNQGQVDDATFVTSTKPFRTENSFSYCKFNYGHDSRTMIELGVIVNLEPGKEVSEQPLSQSEQATAFVRFVPGDLILEDGRTVESFAGGRIIYFPPQELVKLYEKHKYSSTWFKSLLSAFFSEAIRSRDKHPLSRVHCLRWMTHGVESHGLDTIVERTESNDLELLFNISFLQELDCGPNKISSGLIVTLCWAMDEDPPLNDAQQYSEHGVESLTYIVRNKLGWYFPYLIYDPFAQSPPEYITAALADVRNSMHTMQRTILQSCGYPHQTRYHNVLEFAIAKTIYIRSSVYKDYGGKRVSALQSALSRMNGDLESTDSSPFDSEIVRMLLGIAIGGRDTNDTETPTEIEDSVQRFSETLT</sequence>
<organism evidence="2 3">
    <name type="scientific">Exophiala viscosa</name>
    <dbReference type="NCBI Taxonomy" id="2486360"/>
    <lineage>
        <taxon>Eukaryota</taxon>
        <taxon>Fungi</taxon>
        <taxon>Dikarya</taxon>
        <taxon>Ascomycota</taxon>
        <taxon>Pezizomycotina</taxon>
        <taxon>Eurotiomycetes</taxon>
        <taxon>Chaetothyriomycetidae</taxon>
        <taxon>Chaetothyriales</taxon>
        <taxon>Herpotrichiellaceae</taxon>
        <taxon>Exophiala</taxon>
    </lineage>
</organism>
<feature type="region of interest" description="Disordered" evidence="1">
    <location>
        <begin position="432"/>
        <end position="456"/>
    </location>
</feature>
<accession>A0AAN6DY64</accession>